<organism evidence="1 2">
    <name type="scientific">Entomophthora muscae</name>
    <dbReference type="NCBI Taxonomy" id="34485"/>
    <lineage>
        <taxon>Eukaryota</taxon>
        <taxon>Fungi</taxon>
        <taxon>Fungi incertae sedis</taxon>
        <taxon>Zoopagomycota</taxon>
        <taxon>Entomophthoromycotina</taxon>
        <taxon>Entomophthoromycetes</taxon>
        <taxon>Entomophthorales</taxon>
        <taxon>Entomophthoraceae</taxon>
        <taxon>Entomophthora</taxon>
    </lineage>
</organism>
<gene>
    <name evidence="1" type="ORF">DSO57_1011228</name>
</gene>
<name>A0ACC2S8B8_9FUNG</name>
<evidence type="ECO:0000313" key="1">
    <source>
        <dbReference type="EMBL" id="KAJ9058540.1"/>
    </source>
</evidence>
<dbReference type="Proteomes" id="UP001165960">
    <property type="component" value="Unassembled WGS sequence"/>
</dbReference>
<accession>A0ACC2S8B8</accession>
<keyword evidence="2" id="KW-1185">Reference proteome</keyword>
<sequence>MYYNGEIKSQTQAPNNPQLRILFVRRGGRPHTPTQEFRHPQDTEMDMDSTQTPQEETRTPNINPGEAMETNPP</sequence>
<proteinExistence type="predicted"/>
<comment type="caution">
    <text evidence="1">The sequence shown here is derived from an EMBL/GenBank/DDBJ whole genome shotgun (WGS) entry which is preliminary data.</text>
</comment>
<evidence type="ECO:0000313" key="2">
    <source>
        <dbReference type="Proteomes" id="UP001165960"/>
    </source>
</evidence>
<reference evidence="1" key="1">
    <citation type="submission" date="2022-04" db="EMBL/GenBank/DDBJ databases">
        <title>Genome of the entomopathogenic fungus Entomophthora muscae.</title>
        <authorList>
            <person name="Elya C."/>
            <person name="Lovett B.R."/>
            <person name="Lee E."/>
            <person name="Macias A.M."/>
            <person name="Hajek A.E."/>
            <person name="De Bivort B.L."/>
            <person name="Kasson M.T."/>
            <person name="De Fine Licht H.H."/>
            <person name="Stajich J.E."/>
        </authorList>
    </citation>
    <scope>NUCLEOTIDE SEQUENCE</scope>
    <source>
        <strain evidence="1">Berkeley</strain>
    </source>
</reference>
<protein>
    <submittedName>
        <fullName evidence="1">Uncharacterized protein</fullName>
    </submittedName>
</protein>
<dbReference type="EMBL" id="QTSX02005718">
    <property type="protein sequence ID" value="KAJ9058540.1"/>
    <property type="molecule type" value="Genomic_DNA"/>
</dbReference>